<gene>
    <name evidence="4" type="ORF">SOO65_10055</name>
</gene>
<keyword evidence="4" id="KW-0378">Hydrolase</keyword>
<dbReference type="Pfam" id="PF00929">
    <property type="entry name" value="RNase_T"/>
    <property type="match status" value="1"/>
</dbReference>
<dbReference type="AlphaFoldDB" id="A0AAX4HVR4"/>
<dbReference type="EMBL" id="CP139487">
    <property type="protein sequence ID" value="WPU67096.1"/>
    <property type="molecule type" value="Genomic_DNA"/>
</dbReference>
<evidence type="ECO:0000259" key="3">
    <source>
        <dbReference type="SMART" id="SM00479"/>
    </source>
</evidence>
<dbReference type="SMART" id="SM00479">
    <property type="entry name" value="EXOIII"/>
    <property type="match status" value="1"/>
</dbReference>
<dbReference type="InterPro" id="IPR006054">
    <property type="entry name" value="DnaQ"/>
</dbReference>
<reference evidence="4 5" key="1">
    <citation type="submission" date="2023-11" db="EMBL/GenBank/DDBJ databases">
        <title>Peredibacter starrii A3.12.</title>
        <authorList>
            <person name="Mitchell R.J."/>
        </authorList>
    </citation>
    <scope>NUCLEOTIDE SEQUENCE [LARGE SCALE GENOMIC DNA]</scope>
    <source>
        <strain evidence="4 5">A3.12</strain>
    </source>
</reference>
<comment type="function">
    <text evidence="1">DNA polymerase III is a complex, multichain enzyme responsible for most of the replicative synthesis in bacteria. The epsilon subunit contain the editing function and is a proofreading 3'-5' exonuclease.</text>
</comment>
<evidence type="ECO:0000313" key="4">
    <source>
        <dbReference type="EMBL" id="WPU67096.1"/>
    </source>
</evidence>
<dbReference type="KEGG" id="psti:SOO65_10055"/>
<dbReference type="RefSeq" id="WP_321399951.1">
    <property type="nucleotide sequence ID" value="NZ_CP139487.1"/>
</dbReference>
<organism evidence="4 5">
    <name type="scientific">Peredibacter starrii</name>
    <dbReference type="NCBI Taxonomy" id="28202"/>
    <lineage>
        <taxon>Bacteria</taxon>
        <taxon>Pseudomonadati</taxon>
        <taxon>Bdellovibrionota</taxon>
        <taxon>Bacteriovoracia</taxon>
        <taxon>Bacteriovoracales</taxon>
        <taxon>Bacteriovoracaceae</taxon>
        <taxon>Peredibacter</taxon>
    </lineage>
</organism>
<dbReference type="GO" id="GO:0003887">
    <property type="term" value="F:DNA-directed DNA polymerase activity"/>
    <property type="evidence" value="ECO:0007669"/>
    <property type="project" value="InterPro"/>
</dbReference>
<dbReference type="InterPro" id="IPR012337">
    <property type="entry name" value="RNaseH-like_sf"/>
</dbReference>
<dbReference type="SUPFAM" id="SSF53098">
    <property type="entry name" value="Ribonuclease H-like"/>
    <property type="match status" value="1"/>
</dbReference>
<comment type="subunit">
    <text evidence="2">DNA polymerase III contains a core (composed of alpha, epsilon and theta chains) that associates with a tau subunit. This core dimerizes to form the POLIII' complex. PolIII' associates with the gamma complex (composed of gamma, delta, delta', psi and chi chains) and with the beta chain to form the complete DNA polymerase III complex.</text>
</comment>
<evidence type="ECO:0000256" key="2">
    <source>
        <dbReference type="ARBA" id="ARBA00026073"/>
    </source>
</evidence>
<proteinExistence type="predicted"/>
<dbReference type="InterPro" id="IPR013520">
    <property type="entry name" value="Ribonucl_H"/>
</dbReference>
<keyword evidence="4" id="KW-0540">Nuclease</keyword>
<evidence type="ECO:0000256" key="1">
    <source>
        <dbReference type="ARBA" id="ARBA00025483"/>
    </source>
</evidence>
<dbReference type="CDD" id="cd06127">
    <property type="entry name" value="DEDDh"/>
    <property type="match status" value="1"/>
</dbReference>
<dbReference type="GO" id="GO:0008408">
    <property type="term" value="F:3'-5' exonuclease activity"/>
    <property type="evidence" value="ECO:0007669"/>
    <property type="project" value="TreeGrafter"/>
</dbReference>
<dbReference type="PANTHER" id="PTHR30231:SF41">
    <property type="entry name" value="DNA POLYMERASE III SUBUNIT EPSILON"/>
    <property type="match status" value="1"/>
</dbReference>
<dbReference type="PANTHER" id="PTHR30231">
    <property type="entry name" value="DNA POLYMERASE III SUBUNIT EPSILON"/>
    <property type="match status" value="1"/>
</dbReference>
<dbReference type="GO" id="GO:0005829">
    <property type="term" value="C:cytosol"/>
    <property type="evidence" value="ECO:0007669"/>
    <property type="project" value="TreeGrafter"/>
</dbReference>
<dbReference type="Gene3D" id="3.30.420.10">
    <property type="entry name" value="Ribonuclease H-like superfamily/Ribonuclease H"/>
    <property type="match status" value="1"/>
</dbReference>
<protein>
    <submittedName>
        <fullName evidence="4">3'-5' exonuclease</fullName>
    </submittedName>
</protein>
<dbReference type="FunFam" id="3.30.420.10:FF:000045">
    <property type="entry name" value="3'-5' exonuclease DinG"/>
    <property type="match status" value="1"/>
</dbReference>
<dbReference type="InterPro" id="IPR036397">
    <property type="entry name" value="RNaseH_sf"/>
</dbReference>
<dbReference type="Proteomes" id="UP001324634">
    <property type="component" value="Chromosome"/>
</dbReference>
<sequence>MGPRRYVICDIEATGLDEDRDLIEIALITFEDDKVIEVYDTLINPLRPIPEFISNLTMISNRELETAPKFYEVADAIRMRLEGAVFVSHNTEFDLGLLRKKYKEMGQELKVKNFCTLKVAQHEIPGLRNYNLDALCSFFGIKIEERHRAVGDAKATLGLFKELLQLRLKTYTKILFLPHHEKMLKKIPSKAGLLYFKDPNGKVLRFEASFNMEKTARELLEVKADNRDLLMKVEMVEGEVTGSALIAEFKKLLFHPYQPHWMIVTQELDTGEKFFKIRPYKKGLNGLWYFKEYLDAKKKLRTLEHGLKDQTFAYRDSGKSKEEIVQHNRKVDNFSKEARFPNDNLVIVGEGRTMGEKSLILVRDNHVVGYGYTEASEDEIYAGPEQYLTRRFFQHLGADLATRKYIRVLKNLRNKTESWRSLSLS</sequence>
<dbReference type="GO" id="GO:0045004">
    <property type="term" value="P:DNA replication proofreading"/>
    <property type="evidence" value="ECO:0007669"/>
    <property type="project" value="TreeGrafter"/>
</dbReference>
<keyword evidence="4" id="KW-0269">Exonuclease</keyword>
<dbReference type="GO" id="GO:0003677">
    <property type="term" value="F:DNA binding"/>
    <property type="evidence" value="ECO:0007669"/>
    <property type="project" value="InterPro"/>
</dbReference>
<dbReference type="NCBIfam" id="TIGR00573">
    <property type="entry name" value="dnaq"/>
    <property type="match status" value="1"/>
</dbReference>
<evidence type="ECO:0000313" key="5">
    <source>
        <dbReference type="Proteomes" id="UP001324634"/>
    </source>
</evidence>
<feature type="domain" description="Exonuclease" evidence="3">
    <location>
        <begin position="5"/>
        <end position="169"/>
    </location>
</feature>
<accession>A0AAX4HVR4</accession>
<name>A0AAX4HVR4_9BACT</name>
<keyword evidence="5" id="KW-1185">Reference proteome</keyword>